<dbReference type="Proteomes" id="UP000176244">
    <property type="component" value="Unassembled WGS sequence"/>
</dbReference>
<accession>A0A1F2PJC7</accession>
<dbReference type="EMBL" id="CP087994">
    <property type="protein sequence ID" value="UYO62738.1"/>
    <property type="molecule type" value="Genomic_DNA"/>
</dbReference>
<reference evidence="1 3" key="1">
    <citation type="submission" date="2015-09" db="EMBL/GenBank/DDBJ databases">
        <title>Genome sequence of Acetobacterium wieringae DSM 1911.</title>
        <authorList>
            <person name="Poehlein A."/>
            <person name="Bengelsdorf F.R."/>
            <person name="Schiel-Bengelsdorf B."/>
            <person name="Duerre P."/>
            <person name="Daniel R."/>
        </authorList>
    </citation>
    <scope>NUCLEOTIDE SEQUENCE [LARGE SCALE GENOMIC DNA]</scope>
    <source>
        <strain evidence="1 3">DSM 1911</strain>
    </source>
</reference>
<dbReference type="OrthoDB" id="1771155at2"/>
<name>A0A1F2PJC7_9FIRM</name>
<gene>
    <name evidence="1" type="ORF">ACWI_10490</name>
    <name evidence="2" type="ORF">LNN31_18495</name>
</gene>
<dbReference type="STRING" id="52694.ACWI_10490"/>
<organism evidence="1 3">
    <name type="scientific">Acetobacterium wieringae</name>
    <dbReference type="NCBI Taxonomy" id="52694"/>
    <lineage>
        <taxon>Bacteria</taxon>
        <taxon>Bacillati</taxon>
        <taxon>Bacillota</taxon>
        <taxon>Clostridia</taxon>
        <taxon>Eubacteriales</taxon>
        <taxon>Eubacteriaceae</taxon>
        <taxon>Acetobacterium</taxon>
    </lineage>
</organism>
<keyword evidence="4" id="KW-1185">Reference proteome</keyword>
<sequence length="109" mass="12938">MDESKRQLWEARFEEQANSGMTVDAWCTSKQLNKYTYYYWKQRIRKAKMEPMEKDTTAPLFAKLEMPSVSDERTTKVGLIIRWRGFELVLSDPYDISLATQFIRQLSQS</sequence>
<reference evidence="2" key="2">
    <citation type="submission" date="2021-11" db="EMBL/GenBank/DDBJ databases">
        <title>Isoprene-degrading acetogen.</title>
        <authorList>
            <person name="Yang Y."/>
            <person name="Jin H."/>
            <person name="Yan J."/>
        </authorList>
    </citation>
    <scope>NUCLEOTIDE SEQUENCE</scope>
    <source>
        <strain evidence="2">Berkeley</strain>
    </source>
</reference>
<evidence type="ECO:0008006" key="5">
    <source>
        <dbReference type="Google" id="ProtNLM"/>
    </source>
</evidence>
<protein>
    <recommendedName>
        <fullName evidence="5">IS66 family insertion sequence element accessory protein TnpB</fullName>
    </recommendedName>
</protein>
<proteinExistence type="predicted"/>
<dbReference type="AlphaFoldDB" id="A0A1F2PJC7"/>
<dbReference type="NCBIfam" id="NF047593">
    <property type="entry name" value="IS66_ISAeme5_TnpA"/>
    <property type="match status" value="1"/>
</dbReference>
<evidence type="ECO:0000313" key="3">
    <source>
        <dbReference type="Proteomes" id="UP000176244"/>
    </source>
</evidence>
<evidence type="ECO:0000313" key="1">
    <source>
        <dbReference type="EMBL" id="OFV71433.1"/>
    </source>
</evidence>
<evidence type="ECO:0000313" key="4">
    <source>
        <dbReference type="Proteomes" id="UP001163550"/>
    </source>
</evidence>
<dbReference type="RefSeq" id="WP_070370394.1">
    <property type="nucleotide sequence ID" value="NZ_CP087994.1"/>
</dbReference>
<evidence type="ECO:0000313" key="2">
    <source>
        <dbReference type="EMBL" id="UYO62738.1"/>
    </source>
</evidence>
<dbReference type="Proteomes" id="UP001163550">
    <property type="component" value="Chromosome"/>
</dbReference>
<dbReference type="EMBL" id="LKEU01000021">
    <property type="protein sequence ID" value="OFV71433.1"/>
    <property type="molecule type" value="Genomic_DNA"/>
</dbReference>